<dbReference type="SUPFAM" id="SSF53850">
    <property type="entry name" value="Periplasmic binding protein-like II"/>
    <property type="match status" value="1"/>
</dbReference>
<dbReference type="OrthoDB" id="8678477at2"/>
<dbReference type="Pfam" id="PF03401">
    <property type="entry name" value="TctC"/>
    <property type="match status" value="1"/>
</dbReference>
<dbReference type="PANTHER" id="PTHR42928">
    <property type="entry name" value="TRICARBOXYLATE-BINDING PROTEIN"/>
    <property type="match status" value="1"/>
</dbReference>
<dbReference type="InterPro" id="IPR005064">
    <property type="entry name" value="BUG"/>
</dbReference>
<dbReference type="PANTHER" id="PTHR42928:SF5">
    <property type="entry name" value="BLR1237 PROTEIN"/>
    <property type="match status" value="1"/>
</dbReference>
<evidence type="ECO:0000313" key="3">
    <source>
        <dbReference type="EMBL" id="PLC54710.1"/>
    </source>
</evidence>
<evidence type="ECO:0000256" key="1">
    <source>
        <dbReference type="ARBA" id="ARBA00006987"/>
    </source>
</evidence>
<feature type="chain" id="PRO_5014937200" evidence="2">
    <location>
        <begin position="25"/>
        <end position="322"/>
    </location>
</feature>
<proteinExistence type="inferred from homology"/>
<accession>A0A2N4UI96</accession>
<evidence type="ECO:0000256" key="2">
    <source>
        <dbReference type="SAM" id="SignalP"/>
    </source>
</evidence>
<keyword evidence="2" id="KW-0732">Signal</keyword>
<feature type="signal peptide" evidence="2">
    <location>
        <begin position="1"/>
        <end position="24"/>
    </location>
</feature>
<dbReference type="InterPro" id="IPR042100">
    <property type="entry name" value="Bug_dom1"/>
</dbReference>
<keyword evidence="4" id="KW-1185">Reference proteome</keyword>
<reference evidence="3 4" key="1">
    <citation type="submission" date="2017-10" db="EMBL/GenBank/DDBJ databases">
        <title>Two draft genome sequences of Pusillimonas sp. strains isolated from a nitrate- and radionuclide-contaminated groundwater in Russia.</title>
        <authorList>
            <person name="Grouzdev D.S."/>
            <person name="Tourova T.P."/>
            <person name="Goeva M.A."/>
            <person name="Babich T.L."/>
            <person name="Sokolova D.S."/>
            <person name="Abdullin R."/>
            <person name="Poltaraus A.B."/>
            <person name="Toshchakov S.V."/>
            <person name="Nazina T.N."/>
        </authorList>
    </citation>
    <scope>NUCLEOTIDE SEQUENCE [LARGE SCALE GENOMIC DNA]</scope>
    <source>
        <strain evidence="3 4">JR1/69-2-13</strain>
    </source>
</reference>
<comment type="similarity">
    <text evidence="1">Belongs to the UPF0065 (bug) family.</text>
</comment>
<dbReference type="Gene3D" id="3.40.190.10">
    <property type="entry name" value="Periplasmic binding protein-like II"/>
    <property type="match status" value="1"/>
</dbReference>
<dbReference type="Gene3D" id="3.40.190.150">
    <property type="entry name" value="Bordetella uptake gene, domain 1"/>
    <property type="match status" value="1"/>
</dbReference>
<dbReference type="AlphaFoldDB" id="A0A2N4UI96"/>
<protein>
    <submittedName>
        <fullName evidence="3">ABC transporter substrate-binding protein</fullName>
    </submittedName>
</protein>
<gene>
    <name evidence="3" type="ORF">CR155_07505</name>
</gene>
<evidence type="ECO:0000313" key="4">
    <source>
        <dbReference type="Proteomes" id="UP000234328"/>
    </source>
</evidence>
<dbReference type="PIRSF" id="PIRSF017082">
    <property type="entry name" value="YflP"/>
    <property type="match status" value="1"/>
</dbReference>
<comment type="caution">
    <text evidence="3">The sequence shown here is derived from an EMBL/GenBank/DDBJ whole genome shotgun (WGS) entry which is preliminary data.</text>
</comment>
<sequence length="322" mass="33491">MKKLMCKTTFAVCYVLLLAASSHAATPVPKQIKIIVPFSAGASNDSIARVIAPQLGEKLKTSVIVENRAGAAGVIGSDYVAKAAKDGSVLLLNSSTFVTSAATQPTLPYDAIKSFVPIAMIGQGPLVVAVSSEKPYQSLGELLEAARAHPKTLNYGSAGVGSLAHLASTLLNDAAKVDITHVPYKGSANAAADLAGGRIDFMLANYSSMASLLPTGKVRLVATTAPGKHQAFPQLPPAAQTVPGYDVDIWVGVFAPAGTPEDLVKVLNRSLVEISRSRQLTALLDMDGTVPSDMSSAEFASRVVQDLGRWKALASQHGITAN</sequence>
<name>A0A2N4UI96_9BURK</name>
<dbReference type="EMBL" id="PDNV01000004">
    <property type="protein sequence ID" value="PLC54710.1"/>
    <property type="molecule type" value="Genomic_DNA"/>
</dbReference>
<organism evidence="3 4">
    <name type="scientific">Pollutimonas nitritireducens</name>
    <dbReference type="NCBI Taxonomy" id="2045209"/>
    <lineage>
        <taxon>Bacteria</taxon>
        <taxon>Pseudomonadati</taxon>
        <taxon>Pseudomonadota</taxon>
        <taxon>Betaproteobacteria</taxon>
        <taxon>Burkholderiales</taxon>
        <taxon>Alcaligenaceae</taxon>
        <taxon>Pollutimonas</taxon>
    </lineage>
</organism>
<dbReference type="Proteomes" id="UP000234328">
    <property type="component" value="Unassembled WGS sequence"/>
</dbReference>